<sequence>MKKVRLGQTDMYVNVVGLGCMGFSHASGTPLPKEESIRILREAHEIGYNFYDTAECYTGINEDGSINYNEELVGEAIKDFRDEIILCTKFGVTHKGDHLELDSSPKKIRESVEKSLKKLQTDHIDLYYQHRIDPKVEPEVVAEVMKELIEEGKIKAWGISEVNEDYLRRAHAVCPVTAIENRYSMMARWHENLFPVCKELGISYVAFSPMANGALTGAYRKNEFSKDGSDFRANMPQYTPEGIKKTEALLEVLEQVVKSHNATLAQISLAWMINKEDFIIPIPGSRKIDRLISNYHAGDITLSKEEMNLLEEKLNTMTFDVFGGHK</sequence>
<feature type="domain" description="NADP-dependent oxidoreductase" evidence="2">
    <location>
        <begin position="16"/>
        <end position="314"/>
    </location>
</feature>
<dbReference type="PANTHER" id="PTHR43625:SF40">
    <property type="entry name" value="ALDO-KETO REDUCTASE YAKC [NADP(+)]"/>
    <property type="match status" value="1"/>
</dbReference>
<proteinExistence type="predicted"/>
<dbReference type="Proteomes" id="UP000051841">
    <property type="component" value="Unassembled WGS sequence"/>
</dbReference>
<dbReference type="InterPro" id="IPR050791">
    <property type="entry name" value="Aldo-Keto_reductase"/>
</dbReference>
<dbReference type="PANTHER" id="PTHR43625">
    <property type="entry name" value="AFLATOXIN B1 ALDEHYDE REDUCTASE"/>
    <property type="match status" value="1"/>
</dbReference>
<comment type="caution">
    <text evidence="3">The sequence shown here is derived from an EMBL/GenBank/DDBJ whole genome shotgun (WGS) entry which is preliminary data.</text>
</comment>
<reference evidence="3 4" key="1">
    <citation type="journal article" date="2015" name="Genome Announc.">
        <title>Expanding the biotechnology potential of lactobacilli through comparative genomics of 213 strains and associated genera.</title>
        <authorList>
            <person name="Sun Z."/>
            <person name="Harris H.M."/>
            <person name="McCann A."/>
            <person name="Guo C."/>
            <person name="Argimon S."/>
            <person name="Zhang W."/>
            <person name="Yang X."/>
            <person name="Jeffery I.B."/>
            <person name="Cooney J.C."/>
            <person name="Kagawa T.F."/>
            <person name="Liu W."/>
            <person name="Song Y."/>
            <person name="Salvetti E."/>
            <person name="Wrobel A."/>
            <person name="Rasinkangas P."/>
            <person name="Parkhill J."/>
            <person name="Rea M.C."/>
            <person name="O'Sullivan O."/>
            <person name="Ritari J."/>
            <person name="Douillard F.P."/>
            <person name="Paul Ross R."/>
            <person name="Yang R."/>
            <person name="Briner A.E."/>
            <person name="Felis G.E."/>
            <person name="de Vos W.M."/>
            <person name="Barrangou R."/>
            <person name="Klaenhammer T.R."/>
            <person name="Caufield P.W."/>
            <person name="Cui Y."/>
            <person name="Zhang H."/>
            <person name="O'Toole P.W."/>
        </authorList>
    </citation>
    <scope>NUCLEOTIDE SEQUENCE [LARGE SCALE GENOMIC DNA]</scope>
    <source>
        <strain evidence="3 4">DSM 20405</strain>
    </source>
</reference>
<dbReference type="InterPro" id="IPR036812">
    <property type="entry name" value="NAD(P)_OxRdtase_dom_sf"/>
</dbReference>
<dbReference type="SUPFAM" id="SSF51430">
    <property type="entry name" value="NAD(P)-linked oxidoreductase"/>
    <property type="match status" value="1"/>
</dbReference>
<keyword evidence="1" id="KW-0560">Oxidoreductase</keyword>
<name>A0A0R2HK00_9FIRM</name>
<dbReference type="PATRIC" id="fig|1410657.5.peg.1029"/>
<evidence type="ECO:0000256" key="1">
    <source>
        <dbReference type="ARBA" id="ARBA00023002"/>
    </source>
</evidence>
<dbReference type="EMBL" id="JQBL01000026">
    <property type="protein sequence ID" value="KRN49549.1"/>
    <property type="molecule type" value="Genomic_DNA"/>
</dbReference>
<dbReference type="Gene3D" id="3.20.20.100">
    <property type="entry name" value="NADP-dependent oxidoreductase domain"/>
    <property type="match status" value="1"/>
</dbReference>
<dbReference type="AlphaFoldDB" id="A0A0R2HK00"/>
<evidence type="ECO:0000259" key="2">
    <source>
        <dbReference type="Pfam" id="PF00248"/>
    </source>
</evidence>
<dbReference type="GO" id="GO:0016491">
    <property type="term" value="F:oxidoreductase activity"/>
    <property type="evidence" value="ECO:0007669"/>
    <property type="project" value="UniProtKB-KW"/>
</dbReference>
<dbReference type="GO" id="GO:0005737">
    <property type="term" value="C:cytoplasm"/>
    <property type="evidence" value="ECO:0007669"/>
    <property type="project" value="TreeGrafter"/>
</dbReference>
<evidence type="ECO:0000313" key="4">
    <source>
        <dbReference type="Proteomes" id="UP000051841"/>
    </source>
</evidence>
<evidence type="ECO:0000313" key="3">
    <source>
        <dbReference type="EMBL" id="KRN49549.1"/>
    </source>
</evidence>
<protein>
    <submittedName>
        <fullName evidence="3">Aldo-keto oxidoreductase</fullName>
    </submittedName>
</protein>
<organism evidence="3 4">
    <name type="scientific">Kandleria vitulina DSM 20405</name>
    <dbReference type="NCBI Taxonomy" id="1410657"/>
    <lineage>
        <taxon>Bacteria</taxon>
        <taxon>Bacillati</taxon>
        <taxon>Bacillota</taxon>
        <taxon>Erysipelotrichia</taxon>
        <taxon>Erysipelotrichales</taxon>
        <taxon>Coprobacillaceae</taxon>
        <taxon>Kandleria</taxon>
    </lineage>
</organism>
<keyword evidence="4" id="KW-1185">Reference proteome</keyword>
<dbReference type="InterPro" id="IPR023210">
    <property type="entry name" value="NADP_OxRdtase_dom"/>
</dbReference>
<gene>
    <name evidence="3" type="ORF">IV49_GL000988</name>
</gene>
<dbReference type="Pfam" id="PF00248">
    <property type="entry name" value="Aldo_ket_red"/>
    <property type="match status" value="1"/>
</dbReference>
<dbReference type="RefSeq" id="WP_031589578.1">
    <property type="nucleotide sequence ID" value="NZ_JNKN01000029.1"/>
</dbReference>
<accession>A0A0R2HK00</accession>